<reference evidence="1" key="1">
    <citation type="journal article" date="2021" name="Proc. Natl. Acad. Sci. U.S.A.">
        <title>A Catalog of Tens of Thousands of Viruses from Human Metagenomes Reveals Hidden Associations with Chronic Diseases.</title>
        <authorList>
            <person name="Tisza M.J."/>
            <person name="Buck C.B."/>
        </authorList>
    </citation>
    <scope>NUCLEOTIDE SEQUENCE</scope>
    <source>
        <strain evidence="1">Ctbvd11</strain>
    </source>
</reference>
<organism evidence="1">
    <name type="scientific">Siphoviridae sp. ctbvd11</name>
    <dbReference type="NCBI Taxonomy" id="2825567"/>
    <lineage>
        <taxon>Viruses</taxon>
        <taxon>Duplodnaviria</taxon>
        <taxon>Heunggongvirae</taxon>
        <taxon>Uroviricota</taxon>
        <taxon>Caudoviricetes</taxon>
    </lineage>
</organism>
<evidence type="ECO:0000313" key="1">
    <source>
        <dbReference type="EMBL" id="DAE17135.1"/>
    </source>
</evidence>
<proteinExistence type="predicted"/>
<name>A0A8S5QCZ3_9CAUD</name>
<accession>A0A8S5QCZ3</accession>
<dbReference type="EMBL" id="BK015636">
    <property type="protein sequence ID" value="DAE17135.1"/>
    <property type="molecule type" value="Genomic_DNA"/>
</dbReference>
<sequence length="39" mass="4671">MYDIISIFIKYSFSNFKYIKVQRYRGLHGGSFPPAPSRW</sequence>
<protein>
    <submittedName>
        <fullName evidence="1">Uncharacterized protein</fullName>
    </submittedName>
</protein>